<evidence type="ECO:0008006" key="2">
    <source>
        <dbReference type="Google" id="ProtNLM"/>
    </source>
</evidence>
<reference evidence="1" key="1">
    <citation type="submission" date="2018-05" db="EMBL/GenBank/DDBJ databases">
        <authorList>
            <person name="Lanie J.A."/>
            <person name="Ng W.-L."/>
            <person name="Kazmierczak K.M."/>
            <person name="Andrzejewski T.M."/>
            <person name="Davidsen T.M."/>
            <person name="Wayne K.J."/>
            <person name="Tettelin H."/>
            <person name="Glass J.I."/>
            <person name="Rusch D."/>
            <person name="Podicherti R."/>
            <person name="Tsui H.-C.T."/>
            <person name="Winkler M.E."/>
        </authorList>
    </citation>
    <scope>NUCLEOTIDE SEQUENCE</scope>
</reference>
<name>A0A382YK11_9ZZZZ</name>
<organism evidence="1">
    <name type="scientific">marine metagenome</name>
    <dbReference type="NCBI Taxonomy" id="408172"/>
    <lineage>
        <taxon>unclassified sequences</taxon>
        <taxon>metagenomes</taxon>
        <taxon>ecological metagenomes</taxon>
    </lineage>
</organism>
<evidence type="ECO:0000313" key="1">
    <source>
        <dbReference type="EMBL" id="SVD83331.1"/>
    </source>
</evidence>
<sequence length="127" mass="13747">MNFLKILLVLAVIMICSAKAAYAGDTEDVIAAIDKRWKEVRAKSIGAGFSNPDGVWMATSQGGLWQFLSPVEAAAMITEAATTMEVDPLHVNIQMLGSSGDVAYATYYLVGSIRQNGKIIVSDYRTR</sequence>
<dbReference type="AlphaFoldDB" id="A0A382YK11"/>
<accession>A0A382YK11</accession>
<gene>
    <name evidence="1" type="ORF">METZ01_LOCUS436185</name>
</gene>
<proteinExistence type="predicted"/>
<dbReference type="EMBL" id="UINC01176277">
    <property type="protein sequence ID" value="SVD83331.1"/>
    <property type="molecule type" value="Genomic_DNA"/>
</dbReference>
<feature type="non-terminal residue" evidence="1">
    <location>
        <position position="127"/>
    </location>
</feature>
<protein>
    <recommendedName>
        <fullName evidence="2">DUF4440 domain-containing protein</fullName>
    </recommendedName>
</protein>